<reference evidence="1" key="1">
    <citation type="submission" date="2020-02" db="EMBL/GenBank/DDBJ databases">
        <authorList>
            <person name="Meier V. D."/>
        </authorList>
    </citation>
    <scope>NUCLEOTIDE SEQUENCE</scope>
    <source>
        <strain evidence="1">AVDCRST_MAG50</strain>
    </source>
</reference>
<dbReference type="AlphaFoldDB" id="A0A6J4HKG7"/>
<protein>
    <recommendedName>
        <fullName evidence="2">ATP/GTP-binding protein</fullName>
    </recommendedName>
</protein>
<evidence type="ECO:0000313" key="1">
    <source>
        <dbReference type="EMBL" id="CAA9227450.1"/>
    </source>
</evidence>
<organism evidence="1">
    <name type="scientific">uncultured Acidimicrobiales bacterium</name>
    <dbReference type="NCBI Taxonomy" id="310071"/>
    <lineage>
        <taxon>Bacteria</taxon>
        <taxon>Bacillati</taxon>
        <taxon>Actinomycetota</taxon>
        <taxon>Acidimicrobiia</taxon>
        <taxon>Acidimicrobiales</taxon>
        <taxon>environmental samples</taxon>
    </lineage>
</organism>
<gene>
    <name evidence="1" type="ORF">AVDCRST_MAG50-1583</name>
</gene>
<dbReference type="EMBL" id="CADCTF010000053">
    <property type="protein sequence ID" value="CAA9227450.1"/>
    <property type="molecule type" value="Genomic_DNA"/>
</dbReference>
<sequence>MGTGPELEVEVRRIQPYQARKSYVCPGCNQDIGIGIGHVVVVPLTAPDLRRHWHRPCWAHRDRRRPGRNS</sequence>
<name>A0A6J4HKG7_9ACTN</name>
<accession>A0A6J4HKG7</accession>
<evidence type="ECO:0008006" key="2">
    <source>
        <dbReference type="Google" id="ProtNLM"/>
    </source>
</evidence>
<proteinExistence type="predicted"/>